<dbReference type="Pfam" id="PF00999">
    <property type="entry name" value="Na_H_Exchanger"/>
    <property type="match status" value="2"/>
</dbReference>
<evidence type="ECO:0000256" key="2">
    <source>
        <dbReference type="ARBA" id="ARBA00022448"/>
    </source>
</evidence>
<accession>A0ABS6KZ57</accession>
<dbReference type="InterPro" id="IPR006153">
    <property type="entry name" value="Cation/H_exchanger_TM"/>
</dbReference>
<dbReference type="Proteomes" id="UP000699865">
    <property type="component" value="Unassembled WGS sequence"/>
</dbReference>
<evidence type="ECO:0000256" key="7">
    <source>
        <dbReference type="ARBA" id="ARBA00023136"/>
    </source>
</evidence>
<keyword evidence="6" id="KW-0406">Ion transport</keyword>
<keyword evidence="7 8" id="KW-0472">Membrane</keyword>
<keyword evidence="3" id="KW-0050">Antiport</keyword>
<protein>
    <submittedName>
        <fullName evidence="10">Sodium:proton antiporter</fullName>
    </submittedName>
</protein>
<feature type="transmembrane region" description="Helical" evidence="8">
    <location>
        <begin position="327"/>
        <end position="344"/>
    </location>
</feature>
<feature type="transmembrane region" description="Helical" evidence="8">
    <location>
        <begin position="380"/>
        <end position="399"/>
    </location>
</feature>
<dbReference type="PANTHER" id="PTHR32507">
    <property type="entry name" value="NA(+)/H(+) ANTIPORTER 1"/>
    <property type="match status" value="1"/>
</dbReference>
<gene>
    <name evidence="10" type="ORF">J1786_05810</name>
</gene>
<feature type="transmembrane region" description="Helical" evidence="8">
    <location>
        <begin position="56"/>
        <end position="80"/>
    </location>
</feature>
<evidence type="ECO:0000256" key="8">
    <source>
        <dbReference type="SAM" id="Phobius"/>
    </source>
</evidence>
<evidence type="ECO:0000313" key="10">
    <source>
        <dbReference type="EMBL" id="MBU9834345.1"/>
    </source>
</evidence>
<evidence type="ECO:0000256" key="4">
    <source>
        <dbReference type="ARBA" id="ARBA00022692"/>
    </source>
</evidence>
<dbReference type="RefSeq" id="WP_217137841.1">
    <property type="nucleotide sequence ID" value="NZ_JAFMOU010000062.1"/>
</dbReference>
<feature type="transmembrane region" description="Helical" evidence="8">
    <location>
        <begin position="32"/>
        <end position="50"/>
    </location>
</feature>
<evidence type="ECO:0000313" key="11">
    <source>
        <dbReference type="Proteomes" id="UP000699865"/>
    </source>
</evidence>
<reference evidence="10 11" key="1">
    <citation type="submission" date="2021-03" db="EMBL/GenBank/DDBJ databases">
        <title>Five novel Rahnella species.</title>
        <authorList>
            <person name="Brady C."/>
            <person name="Asselin J."/>
            <person name="Beer S."/>
            <person name="Bruberg M.B."/>
            <person name="Crampton B."/>
            <person name="Venter S."/>
            <person name="Arnold D."/>
            <person name="Denman S."/>
        </authorList>
    </citation>
    <scope>NUCLEOTIDE SEQUENCE [LARGE SCALE GENOMIC DNA]</scope>
    <source>
        <strain evidence="10 11">L72c</strain>
    </source>
</reference>
<dbReference type="EMBL" id="JAFMOU010000062">
    <property type="protein sequence ID" value="MBU9834345.1"/>
    <property type="molecule type" value="Genomic_DNA"/>
</dbReference>
<evidence type="ECO:0000256" key="3">
    <source>
        <dbReference type="ARBA" id="ARBA00022449"/>
    </source>
</evidence>
<organism evidence="10 11">
    <name type="scientific">Rahnella perminowiae</name>
    <dbReference type="NCBI Taxonomy" id="2816244"/>
    <lineage>
        <taxon>Bacteria</taxon>
        <taxon>Pseudomonadati</taxon>
        <taxon>Pseudomonadota</taxon>
        <taxon>Gammaproteobacteria</taxon>
        <taxon>Enterobacterales</taxon>
        <taxon>Yersiniaceae</taxon>
        <taxon>Rahnella</taxon>
    </lineage>
</organism>
<evidence type="ECO:0000256" key="1">
    <source>
        <dbReference type="ARBA" id="ARBA00004651"/>
    </source>
</evidence>
<feature type="transmembrane region" description="Helical" evidence="8">
    <location>
        <begin position="350"/>
        <end position="373"/>
    </location>
</feature>
<name>A0ABS6KZ57_9GAMM</name>
<keyword evidence="11" id="KW-1185">Reference proteome</keyword>
<sequence>MGFLGWTAAVGGLLLIMSLASGWISRGPVTTFGLYLAAGIVCGPWVLNLLHIDLVAYSTLTAHFTEIAMAASLFITGLKLRLPFRAQSWRVGVLLAFPAMLLTVLCVAAIAHYITGISWPLALALGAIIAPTDPVLASMIAVNDANDDDGLRVALSSEAGMNDGSALPVLMLALMLFTAQDGLSSHEWWHWAWRDVVWALLGGLAIGFAMGKLVGLSATRFHSRQRTVAPSDFLALSLIALSYAAAQSLDASGFLAAFAAGVGLRSAEVRVVSLHPPEDLSEGSRPPPAEVMVNPHQRHSMQAEMPRNSIGLMVGDALSFGDTIERIFAAGIVMVLGITLAEHWEPTGLLIAALLFIIIRPLAVYITTIGVHVPKGRRLMLGWFGIRGIGSMNYIAYAWTHGLHGADANYMTNIAFTVIVASVVIHGITVSPVLHWRQARQEAAQEEREAREKRQQEDA</sequence>
<keyword evidence="4 8" id="KW-0812">Transmembrane</keyword>
<feature type="transmembrane region" description="Helical" evidence="8">
    <location>
        <begin position="196"/>
        <end position="216"/>
    </location>
</feature>
<keyword evidence="2" id="KW-0813">Transport</keyword>
<evidence type="ECO:0000256" key="5">
    <source>
        <dbReference type="ARBA" id="ARBA00022989"/>
    </source>
</evidence>
<feature type="domain" description="Cation/H+ exchanger transmembrane" evidence="9">
    <location>
        <begin position="326"/>
        <end position="436"/>
    </location>
</feature>
<feature type="transmembrane region" description="Helical" evidence="8">
    <location>
        <begin position="6"/>
        <end position="25"/>
    </location>
</feature>
<comment type="caution">
    <text evidence="10">The sequence shown here is derived from an EMBL/GenBank/DDBJ whole genome shotgun (WGS) entry which is preliminary data.</text>
</comment>
<feature type="transmembrane region" description="Helical" evidence="8">
    <location>
        <begin position="411"/>
        <end position="434"/>
    </location>
</feature>
<feature type="transmembrane region" description="Helical" evidence="8">
    <location>
        <begin position="92"/>
        <end position="115"/>
    </location>
</feature>
<evidence type="ECO:0000256" key="6">
    <source>
        <dbReference type="ARBA" id="ARBA00023065"/>
    </source>
</evidence>
<keyword evidence="5 8" id="KW-1133">Transmembrane helix</keyword>
<feature type="transmembrane region" description="Helical" evidence="8">
    <location>
        <begin position="121"/>
        <end position="143"/>
    </location>
</feature>
<feature type="domain" description="Cation/H+ exchanger transmembrane" evidence="9">
    <location>
        <begin position="24"/>
        <end position="270"/>
    </location>
</feature>
<proteinExistence type="predicted"/>
<evidence type="ECO:0000259" key="9">
    <source>
        <dbReference type="Pfam" id="PF00999"/>
    </source>
</evidence>
<comment type="subcellular location">
    <subcellularLocation>
        <location evidence="1">Cell membrane</location>
        <topology evidence="1">Multi-pass membrane protein</topology>
    </subcellularLocation>
</comment>
<dbReference type="PANTHER" id="PTHR32507:SF8">
    <property type="entry name" value="CNH1P"/>
    <property type="match status" value="1"/>
</dbReference>